<reference evidence="4" key="2">
    <citation type="submission" date="2015-09" db="EMBL/GenBank/DDBJ databases">
        <title>Draft genome sequence of a multidrug-resistant Chryseobacterium indologenes isolate from Malaysia.</title>
        <authorList>
            <person name="Yu C.Y."/>
            <person name="Ang G.Y."/>
            <person name="Chan K.-G."/>
        </authorList>
    </citation>
    <scope>NUCLEOTIDE SEQUENCE [LARGE SCALE GENOMIC DNA]</scope>
    <source>
        <strain evidence="4">CI_885</strain>
    </source>
</reference>
<dbReference type="RefSeq" id="WP_062700465.1">
    <property type="nucleotide sequence ID" value="NZ_LJOD01000009.1"/>
</dbReference>
<dbReference type="GO" id="GO:0140291">
    <property type="term" value="P:peptidyl-glutamate ADP-deribosylation"/>
    <property type="evidence" value="ECO:0007669"/>
    <property type="project" value="TreeGrafter"/>
</dbReference>
<name>A0A0N0ZTP5_CHRID</name>
<proteinExistence type="predicted"/>
<dbReference type="AlphaFoldDB" id="A0A0N0ZTP5"/>
<dbReference type="SUPFAM" id="SSF52949">
    <property type="entry name" value="Macro domain-like"/>
    <property type="match status" value="1"/>
</dbReference>
<organism evidence="3 4">
    <name type="scientific">Chryseobacterium indologenes</name>
    <name type="common">Flavobacterium indologenes</name>
    <dbReference type="NCBI Taxonomy" id="253"/>
    <lineage>
        <taxon>Bacteria</taxon>
        <taxon>Pseudomonadati</taxon>
        <taxon>Bacteroidota</taxon>
        <taxon>Flavobacteriia</taxon>
        <taxon>Flavobacteriales</taxon>
        <taxon>Weeksellaceae</taxon>
        <taxon>Chryseobacterium group</taxon>
        <taxon>Chryseobacterium</taxon>
    </lineage>
</organism>
<evidence type="ECO:0000313" key="4">
    <source>
        <dbReference type="Proteomes" id="UP000037953"/>
    </source>
</evidence>
<reference evidence="3 4" key="1">
    <citation type="journal article" date="2015" name="Genom Data">
        <title>Draft genome sequence of a multidrug-resistant Chryseobacterium indologenes isolate from Malaysia.</title>
        <authorList>
            <person name="Yu C.Y."/>
            <person name="Ang G.Y."/>
            <person name="Cheng H.J."/>
            <person name="Cheong Y.M."/>
            <person name="Yin W.F."/>
            <person name="Chan K.G."/>
        </authorList>
    </citation>
    <scope>NUCLEOTIDE SEQUENCE [LARGE SCALE GENOMIC DNA]</scope>
    <source>
        <strain evidence="3 4">CI_885</strain>
    </source>
</reference>
<dbReference type="CDD" id="cd02901">
    <property type="entry name" value="Macro_Poa1p-like"/>
    <property type="match status" value="1"/>
</dbReference>
<dbReference type="InterPro" id="IPR002589">
    <property type="entry name" value="Macro_dom"/>
</dbReference>
<dbReference type="InterPro" id="IPR050892">
    <property type="entry name" value="ADP-ribose_metab_enzymes"/>
</dbReference>
<evidence type="ECO:0000313" key="3">
    <source>
        <dbReference type="EMBL" id="KPE50520.1"/>
    </source>
</evidence>
<dbReference type="PANTHER" id="PTHR12521:SF0">
    <property type="entry name" value="ADP-RIBOSE GLYCOHYDROLASE OARD1"/>
    <property type="match status" value="1"/>
</dbReference>
<gene>
    <name evidence="3" type="ORF">AOB46_14140</name>
</gene>
<accession>A0A0N0ZTP5</accession>
<dbReference type="SMART" id="SM00506">
    <property type="entry name" value="A1pp"/>
    <property type="match status" value="1"/>
</dbReference>
<dbReference type="Gene3D" id="3.40.220.10">
    <property type="entry name" value="Leucine Aminopeptidase, subunit E, domain 1"/>
    <property type="match status" value="1"/>
</dbReference>
<dbReference type="EMBL" id="LJOD01000009">
    <property type="protein sequence ID" value="KPE50520.1"/>
    <property type="molecule type" value="Genomic_DNA"/>
</dbReference>
<dbReference type="PROSITE" id="PS51154">
    <property type="entry name" value="MACRO"/>
    <property type="match status" value="1"/>
</dbReference>
<sequence>MKIQYMQGDATAPETEGNKIIAHICNDIGGWGKGFVTAISKKWKEPENEYRQWFKKGEDFYLGEIQLVKVEDGIWISNMIAQHKIITSSGGIPPIRYDAVEKCLEKLAEAALQINATIHMPRIGCGLAGGKWEKIEPLIEKTLLKNNLGVYVYDFG</sequence>
<evidence type="ECO:0000259" key="2">
    <source>
        <dbReference type="PROSITE" id="PS51154"/>
    </source>
</evidence>
<dbReference type="Proteomes" id="UP000037953">
    <property type="component" value="Unassembled WGS sequence"/>
</dbReference>
<comment type="catalytic activity">
    <reaction evidence="1">
        <text>an N-(ADP-alpha-D-ribosyl)-thymidine in DNA + H2O = a thymidine in DNA + ADP-D-ribose</text>
        <dbReference type="Rhea" id="RHEA:71655"/>
        <dbReference type="Rhea" id="RHEA-COMP:13556"/>
        <dbReference type="Rhea" id="RHEA-COMP:18051"/>
        <dbReference type="ChEBI" id="CHEBI:15377"/>
        <dbReference type="ChEBI" id="CHEBI:57967"/>
        <dbReference type="ChEBI" id="CHEBI:137386"/>
        <dbReference type="ChEBI" id="CHEBI:191199"/>
    </reaction>
    <physiologicalReaction direction="left-to-right" evidence="1">
        <dbReference type="Rhea" id="RHEA:71656"/>
    </physiologicalReaction>
</comment>
<dbReference type="PATRIC" id="fig|253.9.peg.4706"/>
<protein>
    <submittedName>
        <fullName evidence="3">Appr-1-p processing protein</fullName>
    </submittedName>
</protein>
<dbReference type="OrthoDB" id="9780211at2"/>
<evidence type="ECO:0000256" key="1">
    <source>
        <dbReference type="ARBA" id="ARBA00035885"/>
    </source>
</evidence>
<comment type="caution">
    <text evidence="3">The sequence shown here is derived from an EMBL/GenBank/DDBJ whole genome shotgun (WGS) entry which is preliminary data.</text>
</comment>
<dbReference type="InterPro" id="IPR043472">
    <property type="entry name" value="Macro_dom-like"/>
</dbReference>
<dbReference type="PANTHER" id="PTHR12521">
    <property type="entry name" value="PROTEIN C6ORF130"/>
    <property type="match status" value="1"/>
</dbReference>
<feature type="domain" description="Macro" evidence="2">
    <location>
        <begin position="1"/>
        <end position="156"/>
    </location>
</feature>